<gene>
    <name evidence="1" type="ORF">VMF7928_04371</name>
</gene>
<comment type="caution">
    <text evidence="1">The sequence shown here is derived from an EMBL/GenBank/DDBJ whole genome shotgun (WGS) entry which is preliminary data.</text>
</comment>
<name>A0ABN8EBN7_9VIBR</name>
<sequence>MGNAKQAYNQRISKIAELSHKMKQLGVESQFDINSGALLVGDSDRIAGLNAAIANDPIFESMDLPLAQEIVTGVQSSIREYEKTYGELPRDEVMASAYQTMSNMMILEGASKDGSAHEMMLESIGQSLSTSDGVEIRAKMVGLVLPVLLETATLDCVTMMPAGSNEVEIFKVHRKAGVSFGDYTKGQEIDQTSIGQYTSMRQRYEFVEGQRPDGTKTEFTFTSKTDLKNTSVDMPFNKYSVSLWVDRERVCRDMDSNGNGTMSGMINNEYAINCTIDYAKGIVVAKPTKTLPAGTELHVEFEVDIETTPELIPTIDHDMESHTLRPSQNAVAADATIQAMFTMQREFGQDLKSLQMSHMRNTLAAEKSTRHLRDINFICKKEETFNIYCPAGDDWKLQRELIHQALLDISQKILSATTTVGLSGMYAGTSASNILKTLGAPYFVPPANYTQKNSIHYVGKLFGVWKVFEAPVIVDAMDLLCYGRGVNHSEAGYVAGDAIAATMYNHPIGPTLRARNTLYELAYGEVHPFDGADYFYRLKLIDEVIPDAVEQAQDAA</sequence>
<reference evidence="1" key="1">
    <citation type="submission" date="2021-11" db="EMBL/GenBank/DDBJ databases">
        <authorList>
            <person name="Rodrigo-Torres L."/>
            <person name="Arahal R. D."/>
            <person name="Lucena T."/>
        </authorList>
    </citation>
    <scope>NUCLEOTIDE SEQUENCE</scope>
    <source>
        <strain evidence="1">CECT 7928</strain>
    </source>
</reference>
<accession>A0ABN8EBN7</accession>
<dbReference type="Proteomes" id="UP000838748">
    <property type="component" value="Unassembled WGS sequence"/>
</dbReference>
<protein>
    <recommendedName>
        <fullName evidence="3">Capsid protein</fullName>
    </recommendedName>
</protein>
<dbReference type="RefSeq" id="WP_237363882.1">
    <property type="nucleotide sequence ID" value="NZ_CAKLDM010000004.1"/>
</dbReference>
<evidence type="ECO:0000313" key="2">
    <source>
        <dbReference type="Proteomes" id="UP000838748"/>
    </source>
</evidence>
<keyword evidence="2" id="KW-1185">Reference proteome</keyword>
<dbReference type="EMBL" id="CAKLDM010000004">
    <property type="protein sequence ID" value="CAH0543038.1"/>
    <property type="molecule type" value="Genomic_DNA"/>
</dbReference>
<evidence type="ECO:0008006" key="3">
    <source>
        <dbReference type="Google" id="ProtNLM"/>
    </source>
</evidence>
<organism evidence="1 2">
    <name type="scientific">Vibrio marisflavi CECT 7928</name>
    <dbReference type="NCBI Taxonomy" id="634439"/>
    <lineage>
        <taxon>Bacteria</taxon>
        <taxon>Pseudomonadati</taxon>
        <taxon>Pseudomonadota</taxon>
        <taxon>Gammaproteobacteria</taxon>
        <taxon>Vibrionales</taxon>
        <taxon>Vibrionaceae</taxon>
        <taxon>Vibrio</taxon>
    </lineage>
</organism>
<evidence type="ECO:0000313" key="1">
    <source>
        <dbReference type="EMBL" id="CAH0543038.1"/>
    </source>
</evidence>
<proteinExistence type="predicted"/>